<dbReference type="SUPFAM" id="SSF142433">
    <property type="entry name" value="CinA-like"/>
    <property type="match status" value="1"/>
</dbReference>
<evidence type="ECO:0000313" key="3">
    <source>
        <dbReference type="Proteomes" id="UP000651475"/>
    </source>
</evidence>
<reference evidence="2 3" key="1">
    <citation type="submission" date="2020-08" db="EMBL/GenBank/DDBJ databases">
        <title>Genome public.</title>
        <authorList>
            <person name="Liu C."/>
            <person name="Sun Q."/>
        </authorList>
    </citation>
    <scope>NUCLEOTIDE SEQUENCE [LARGE SCALE GENOMIC DNA]</scope>
    <source>
        <strain evidence="2 3">NSJ-79</strain>
    </source>
</reference>
<proteinExistence type="predicted"/>
<accession>A0ABR7DSC2</accession>
<evidence type="ECO:0000313" key="2">
    <source>
        <dbReference type="EMBL" id="MBC5633678.1"/>
    </source>
</evidence>
<comment type="caution">
    <text evidence="2">The sequence shown here is derived from an EMBL/GenBank/DDBJ whole genome shotgun (WGS) entry which is preliminary data.</text>
</comment>
<sequence>MNIENEIGEMLRSRHLLMGTAESCTGGYIAHLITRVAGSSEYFSGGVVSYSNEVKHHVLGVSAESLARYGAVSRPVVEQMALGAIHTLGCDCAVATSGIAGPGGGTPEKPVGTVWIAAALKEKVVSECHHFGTEREENIRLAAGTALEMLKKLLQG</sequence>
<dbReference type="Proteomes" id="UP000651475">
    <property type="component" value="Unassembled WGS sequence"/>
</dbReference>
<dbReference type="InterPro" id="IPR008136">
    <property type="entry name" value="CinA_C"/>
</dbReference>
<protein>
    <submittedName>
        <fullName evidence="2">CinA family protein</fullName>
    </submittedName>
</protein>
<name>A0ABR7DSC2_9BACT</name>
<keyword evidence="3" id="KW-1185">Reference proteome</keyword>
<dbReference type="Pfam" id="PF02464">
    <property type="entry name" value="CinA"/>
    <property type="match status" value="1"/>
</dbReference>
<dbReference type="Gene3D" id="3.90.950.20">
    <property type="entry name" value="CinA-like"/>
    <property type="match status" value="1"/>
</dbReference>
<feature type="domain" description="CinA C-terminal" evidence="1">
    <location>
        <begin position="3"/>
        <end position="154"/>
    </location>
</feature>
<dbReference type="NCBIfam" id="TIGR00199">
    <property type="entry name" value="PncC_domain"/>
    <property type="match status" value="1"/>
</dbReference>
<evidence type="ECO:0000259" key="1">
    <source>
        <dbReference type="Pfam" id="PF02464"/>
    </source>
</evidence>
<dbReference type="InterPro" id="IPR036653">
    <property type="entry name" value="CinA-like_C"/>
</dbReference>
<organism evidence="2 3">
    <name type="scientific">Parabacteroides hominis</name>
    <dbReference type="NCBI Taxonomy" id="2763057"/>
    <lineage>
        <taxon>Bacteria</taxon>
        <taxon>Pseudomonadati</taxon>
        <taxon>Bacteroidota</taxon>
        <taxon>Bacteroidia</taxon>
        <taxon>Bacteroidales</taxon>
        <taxon>Tannerellaceae</taxon>
        <taxon>Parabacteroides</taxon>
    </lineage>
</organism>
<dbReference type="EMBL" id="JACOOJ010000023">
    <property type="protein sequence ID" value="MBC5633678.1"/>
    <property type="molecule type" value="Genomic_DNA"/>
</dbReference>
<gene>
    <name evidence="2" type="ORF">H8S65_13000</name>
</gene>
<dbReference type="RefSeq" id="WP_186930383.1">
    <property type="nucleotide sequence ID" value="NZ_JACOOJ010000023.1"/>
</dbReference>